<dbReference type="Pfam" id="PF03485">
    <property type="entry name" value="Arg_tRNA_synt_N"/>
    <property type="match status" value="1"/>
</dbReference>
<dbReference type="HAMAP" id="MF_00123">
    <property type="entry name" value="Arg_tRNA_synth"/>
    <property type="match status" value="1"/>
</dbReference>
<reference evidence="15 16" key="1">
    <citation type="journal article" date="2016" name="Nat. Commun.">
        <title>Thousands of microbial genomes shed light on interconnected biogeochemical processes in an aquifer system.</title>
        <authorList>
            <person name="Anantharaman K."/>
            <person name="Brown C.T."/>
            <person name="Hug L.A."/>
            <person name="Sharon I."/>
            <person name="Castelle C.J."/>
            <person name="Probst A.J."/>
            <person name="Thomas B.C."/>
            <person name="Singh A."/>
            <person name="Wilkins M.J."/>
            <person name="Karaoz U."/>
            <person name="Brodie E.L."/>
            <person name="Williams K.H."/>
            <person name="Hubbard S.S."/>
            <person name="Banfield J.F."/>
        </authorList>
    </citation>
    <scope>NUCLEOTIDE SEQUENCE [LARGE SCALE GENOMIC DNA]</scope>
</reference>
<dbReference type="PANTHER" id="PTHR11956">
    <property type="entry name" value="ARGINYL-TRNA SYNTHETASE"/>
    <property type="match status" value="1"/>
</dbReference>
<comment type="catalytic activity">
    <reaction evidence="10 11">
        <text>tRNA(Arg) + L-arginine + ATP = L-arginyl-tRNA(Arg) + AMP + diphosphate</text>
        <dbReference type="Rhea" id="RHEA:20301"/>
        <dbReference type="Rhea" id="RHEA-COMP:9658"/>
        <dbReference type="Rhea" id="RHEA-COMP:9673"/>
        <dbReference type="ChEBI" id="CHEBI:30616"/>
        <dbReference type="ChEBI" id="CHEBI:32682"/>
        <dbReference type="ChEBI" id="CHEBI:33019"/>
        <dbReference type="ChEBI" id="CHEBI:78442"/>
        <dbReference type="ChEBI" id="CHEBI:78513"/>
        <dbReference type="ChEBI" id="CHEBI:456215"/>
        <dbReference type="EC" id="6.1.1.19"/>
    </reaction>
</comment>
<keyword evidence="9 11" id="KW-0030">Aminoacyl-tRNA synthetase</keyword>
<keyword evidence="8 11" id="KW-0648">Protein biosynthesis</keyword>
<dbReference type="SUPFAM" id="SSF55190">
    <property type="entry name" value="Arginyl-tRNA synthetase (ArgRS), N-terminal 'additional' domain"/>
    <property type="match status" value="1"/>
</dbReference>
<evidence type="ECO:0000256" key="3">
    <source>
        <dbReference type="ARBA" id="ARBA00011245"/>
    </source>
</evidence>
<accession>A0A1F8EWP4</accession>
<dbReference type="PANTHER" id="PTHR11956:SF5">
    <property type="entry name" value="ARGININE--TRNA LIGASE, CYTOPLASMIC"/>
    <property type="match status" value="1"/>
</dbReference>
<keyword evidence="5 11" id="KW-0436">Ligase</keyword>
<feature type="short sequence motif" description="'HIGH' region" evidence="11">
    <location>
        <begin position="127"/>
        <end position="137"/>
    </location>
</feature>
<dbReference type="Gene3D" id="3.30.1360.70">
    <property type="entry name" value="Arginyl tRNA synthetase N-terminal domain"/>
    <property type="match status" value="1"/>
</dbReference>
<dbReference type="CDD" id="cd00671">
    <property type="entry name" value="ArgRS_core"/>
    <property type="match status" value="1"/>
</dbReference>
<dbReference type="SMART" id="SM00836">
    <property type="entry name" value="DALR_1"/>
    <property type="match status" value="1"/>
</dbReference>
<evidence type="ECO:0000259" key="13">
    <source>
        <dbReference type="SMART" id="SM00836"/>
    </source>
</evidence>
<feature type="domain" description="Arginyl tRNA synthetase N-terminal" evidence="14">
    <location>
        <begin position="4"/>
        <end position="90"/>
    </location>
</feature>
<dbReference type="Proteomes" id="UP000177507">
    <property type="component" value="Unassembled WGS sequence"/>
</dbReference>
<dbReference type="GO" id="GO:0005737">
    <property type="term" value="C:cytoplasm"/>
    <property type="evidence" value="ECO:0007669"/>
    <property type="project" value="UniProtKB-SubCell"/>
</dbReference>
<dbReference type="SUPFAM" id="SSF47323">
    <property type="entry name" value="Anticodon-binding domain of a subclass of class I aminoacyl-tRNA synthetases"/>
    <property type="match status" value="1"/>
</dbReference>
<dbReference type="EMBL" id="MGJI01000020">
    <property type="protein sequence ID" value="OGN04459.1"/>
    <property type="molecule type" value="Genomic_DNA"/>
</dbReference>
<evidence type="ECO:0000259" key="14">
    <source>
        <dbReference type="SMART" id="SM01016"/>
    </source>
</evidence>
<evidence type="ECO:0000256" key="6">
    <source>
        <dbReference type="ARBA" id="ARBA00022741"/>
    </source>
</evidence>
<dbReference type="InterPro" id="IPR001278">
    <property type="entry name" value="Arg-tRNA-ligase"/>
</dbReference>
<dbReference type="NCBIfam" id="TIGR00456">
    <property type="entry name" value="argS"/>
    <property type="match status" value="1"/>
</dbReference>
<dbReference type="Gene3D" id="1.10.730.10">
    <property type="entry name" value="Isoleucyl-tRNA Synthetase, Domain 1"/>
    <property type="match status" value="1"/>
</dbReference>
<proteinExistence type="inferred from homology"/>
<dbReference type="GO" id="GO:0006420">
    <property type="term" value="P:arginyl-tRNA aminoacylation"/>
    <property type="evidence" value="ECO:0007669"/>
    <property type="project" value="UniProtKB-UniRule"/>
</dbReference>
<organism evidence="15 16">
    <name type="scientific">Candidatus Yanofskybacteria bacterium RIFCSPHIGHO2_01_FULL_44_17</name>
    <dbReference type="NCBI Taxonomy" id="1802668"/>
    <lineage>
        <taxon>Bacteria</taxon>
        <taxon>Candidatus Yanofskyibacteriota</taxon>
    </lineage>
</organism>
<dbReference type="InterPro" id="IPR036695">
    <property type="entry name" value="Arg-tRNA-synth_N_sf"/>
</dbReference>
<comment type="subunit">
    <text evidence="3 11">Monomer.</text>
</comment>
<dbReference type="SMART" id="SM01016">
    <property type="entry name" value="Arg_tRNA_synt_N"/>
    <property type="match status" value="1"/>
</dbReference>
<evidence type="ECO:0000256" key="5">
    <source>
        <dbReference type="ARBA" id="ARBA00022598"/>
    </source>
</evidence>
<dbReference type="InterPro" id="IPR008909">
    <property type="entry name" value="DALR_anticod-bd"/>
</dbReference>
<evidence type="ECO:0000256" key="10">
    <source>
        <dbReference type="ARBA" id="ARBA00049339"/>
    </source>
</evidence>
<dbReference type="STRING" id="1802668.A2831_02785"/>
<dbReference type="PRINTS" id="PR01038">
    <property type="entry name" value="TRNASYNTHARG"/>
</dbReference>
<dbReference type="FunFam" id="1.10.730.10:FF:000006">
    <property type="entry name" value="Arginyl-tRNA synthetase 2, mitochondrial"/>
    <property type="match status" value="1"/>
</dbReference>
<keyword evidence="6 11" id="KW-0547">Nucleotide-binding</keyword>
<dbReference type="PROSITE" id="PS00178">
    <property type="entry name" value="AA_TRNA_LIGASE_I"/>
    <property type="match status" value="1"/>
</dbReference>
<sequence length="571" mass="64881">MIKEVIIGSVRRATTNLFKKINSEFQETLIEKSSNSQFGDYAVNVAFGLAKELGKSPQIIAQALAGEINKSKPEKIERVEAVGGYVNFFLSVGFIRNQLAEIYKKRDSFGRSNLAKGKKIIVEYSQPNIAKPMHVGHLRTTILGDALANIYETLGYKVIRWNYIGDWGTQFGKLIAAYKLWGDKKEVERDPIPALVGLYVKFHEEIKKHPELDHRGQEEFKKLEDGDKENQKLWRWFKKESLKEFERMYGLLGIKFDLTTGESFFEGDLRPLVSDLMKRGIAEPGEGGAIIIKLDRFDLPPALIRKSDGASLYLTRDIASLKYRIKKYEPEKVLYIVDNGQSLHFQQLAAIAEILEFKLGPEHVRYGLILGENKKKLATREGRAILFEDLVSQAIELAEKIVADKRPDASEKEKTEIARTVALGALKYEILKEHRNSDIVFDWKRMLDFRGNSAPYLQYTYARLSSILARAGRVGRIDFNTLGEVMELSIIKHLINFPDTIADSAKMYLTNNLALYLYELANLTNRFYEKTSIIKDENESRRNARLALISTTASILKSGLGLLGISVLEKI</sequence>
<evidence type="ECO:0000313" key="15">
    <source>
        <dbReference type="EMBL" id="OGN04459.1"/>
    </source>
</evidence>
<dbReference type="Gene3D" id="3.40.50.620">
    <property type="entry name" value="HUPs"/>
    <property type="match status" value="1"/>
</dbReference>
<keyword evidence="7 11" id="KW-0067">ATP-binding</keyword>
<dbReference type="InterPro" id="IPR009080">
    <property type="entry name" value="tRNAsynth_Ia_anticodon-bd"/>
</dbReference>
<gene>
    <name evidence="11" type="primary">argS</name>
    <name evidence="15" type="ORF">A2831_02785</name>
</gene>
<dbReference type="GO" id="GO:0004814">
    <property type="term" value="F:arginine-tRNA ligase activity"/>
    <property type="evidence" value="ECO:0007669"/>
    <property type="project" value="UniProtKB-UniRule"/>
</dbReference>
<comment type="subcellular location">
    <subcellularLocation>
        <location evidence="1 11">Cytoplasm</location>
    </subcellularLocation>
</comment>
<dbReference type="Pfam" id="PF00750">
    <property type="entry name" value="tRNA-synt_1d"/>
    <property type="match status" value="1"/>
</dbReference>
<dbReference type="FunFam" id="3.40.50.620:FF:000116">
    <property type="entry name" value="Arginine--tRNA ligase"/>
    <property type="match status" value="1"/>
</dbReference>
<dbReference type="GO" id="GO:0005524">
    <property type="term" value="F:ATP binding"/>
    <property type="evidence" value="ECO:0007669"/>
    <property type="project" value="UniProtKB-UniRule"/>
</dbReference>
<evidence type="ECO:0000256" key="11">
    <source>
        <dbReference type="HAMAP-Rule" id="MF_00123"/>
    </source>
</evidence>
<evidence type="ECO:0000256" key="1">
    <source>
        <dbReference type="ARBA" id="ARBA00004496"/>
    </source>
</evidence>
<evidence type="ECO:0000313" key="16">
    <source>
        <dbReference type="Proteomes" id="UP000177507"/>
    </source>
</evidence>
<evidence type="ECO:0000256" key="2">
    <source>
        <dbReference type="ARBA" id="ARBA00005594"/>
    </source>
</evidence>
<feature type="domain" description="DALR anticodon binding" evidence="13">
    <location>
        <begin position="457"/>
        <end position="571"/>
    </location>
</feature>
<name>A0A1F8EWP4_9BACT</name>
<dbReference type="InterPro" id="IPR014729">
    <property type="entry name" value="Rossmann-like_a/b/a_fold"/>
</dbReference>
<comment type="similarity">
    <text evidence="2 11 12">Belongs to the class-I aminoacyl-tRNA synthetase family.</text>
</comment>
<comment type="caution">
    <text evidence="15">The sequence shown here is derived from an EMBL/GenBank/DDBJ whole genome shotgun (WGS) entry which is preliminary data.</text>
</comment>
<evidence type="ECO:0000256" key="7">
    <source>
        <dbReference type="ARBA" id="ARBA00022840"/>
    </source>
</evidence>
<evidence type="ECO:0000256" key="8">
    <source>
        <dbReference type="ARBA" id="ARBA00022917"/>
    </source>
</evidence>
<dbReference type="SUPFAM" id="SSF52374">
    <property type="entry name" value="Nucleotidylyl transferase"/>
    <property type="match status" value="1"/>
</dbReference>
<dbReference type="Pfam" id="PF05746">
    <property type="entry name" value="DALR_1"/>
    <property type="match status" value="1"/>
</dbReference>
<dbReference type="InterPro" id="IPR005148">
    <property type="entry name" value="Arg-tRNA-synth_N"/>
</dbReference>
<dbReference type="InterPro" id="IPR001412">
    <property type="entry name" value="aa-tRNA-synth_I_CS"/>
</dbReference>
<dbReference type="AlphaFoldDB" id="A0A1F8EWP4"/>
<evidence type="ECO:0000256" key="4">
    <source>
        <dbReference type="ARBA" id="ARBA00022490"/>
    </source>
</evidence>
<keyword evidence="4 11" id="KW-0963">Cytoplasm</keyword>
<evidence type="ECO:0000256" key="12">
    <source>
        <dbReference type="RuleBase" id="RU363038"/>
    </source>
</evidence>
<protein>
    <recommendedName>
        <fullName evidence="11">Arginine--tRNA ligase</fullName>
        <ecNumber evidence="11">6.1.1.19</ecNumber>
    </recommendedName>
    <alternativeName>
        <fullName evidence="11">Arginyl-tRNA synthetase</fullName>
        <shortName evidence="11">ArgRS</shortName>
    </alternativeName>
</protein>
<evidence type="ECO:0000256" key="9">
    <source>
        <dbReference type="ARBA" id="ARBA00023146"/>
    </source>
</evidence>
<dbReference type="InterPro" id="IPR035684">
    <property type="entry name" value="ArgRS_core"/>
</dbReference>
<dbReference type="EC" id="6.1.1.19" evidence="11"/>